<dbReference type="AlphaFoldDB" id="U4Q757"/>
<keyword evidence="1" id="KW-0472">Membrane</keyword>
<accession>U4Q757</accession>
<keyword evidence="2" id="KW-0614">Plasmid</keyword>
<proteinExistence type="predicted"/>
<evidence type="ECO:0000313" key="3">
    <source>
        <dbReference type="Proteomes" id="UP000016944"/>
    </source>
</evidence>
<evidence type="ECO:0000313" key="2">
    <source>
        <dbReference type="EMBL" id="CDI11915.1"/>
    </source>
</evidence>
<dbReference type="KEGG" id="rir:BN877_p0186"/>
<organism evidence="2 3">
    <name type="scientific">Agrobacterium pusense</name>
    <dbReference type="NCBI Taxonomy" id="648995"/>
    <lineage>
        <taxon>Bacteria</taxon>
        <taxon>Pseudomonadati</taxon>
        <taxon>Pseudomonadota</taxon>
        <taxon>Alphaproteobacteria</taxon>
        <taxon>Hyphomicrobiales</taxon>
        <taxon>Rhizobiaceae</taxon>
        <taxon>Rhizobium/Agrobacterium group</taxon>
        <taxon>Agrobacterium</taxon>
    </lineage>
</organism>
<dbReference type="EMBL" id="HG518324">
    <property type="protein sequence ID" value="CDI11915.1"/>
    <property type="molecule type" value="Genomic_DNA"/>
</dbReference>
<sequence>MSIYKKALMAFTLPIRAVWLLLQIACFLLVSMACILVAAFAGYWIVLTFSYAFLPPETTGSVWQWATDLYAESAWFRAGTITSFLPLVLPILRFWPGRDPVSEAARTLETMRLNEGLIAARQQEEARESFVAGEGSCSLV</sequence>
<name>U4Q757_9HYPH</name>
<geneLocation type="plasmid" evidence="2 3">
    <name>IRBL74_p</name>
</geneLocation>
<evidence type="ECO:0000256" key="1">
    <source>
        <dbReference type="SAM" id="Phobius"/>
    </source>
</evidence>
<protein>
    <submittedName>
        <fullName evidence="2">Uncharacterized protein</fullName>
    </submittedName>
</protein>
<feature type="transmembrane region" description="Helical" evidence="1">
    <location>
        <begin position="74"/>
        <end position="92"/>
    </location>
</feature>
<feature type="transmembrane region" description="Helical" evidence="1">
    <location>
        <begin position="21"/>
        <end position="54"/>
    </location>
</feature>
<dbReference type="PROSITE" id="PS51257">
    <property type="entry name" value="PROKAR_LIPOPROTEIN"/>
    <property type="match status" value="1"/>
</dbReference>
<dbReference type="Proteomes" id="UP000016944">
    <property type="component" value="Plasmid IRBL74_p"/>
</dbReference>
<keyword evidence="1" id="KW-0812">Transmembrane</keyword>
<reference evidence="2 3" key="1">
    <citation type="journal article" date="2013" name="Genome Announc.">
        <title>Complete Genome Sequence of the Sesbania Symbiont and Rice Growth-Promoting Endophyte Rhizobium sp. Strain IRBG74.</title>
        <authorList>
            <person name="Crook M.B."/>
            <person name="Mitra S."/>
            <person name="Ane J.M."/>
            <person name="Sadowsky M.J."/>
            <person name="Gyaneshwar P."/>
        </authorList>
    </citation>
    <scope>NUCLEOTIDE SEQUENCE [LARGE SCALE GENOMIC DNA]</scope>
    <source>
        <strain evidence="2 3">IRBG74</strain>
        <plasmid evidence="3">IRBL74_p</plasmid>
    </source>
</reference>
<gene>
    <name evidence="2" type="ORF">BN877_p0186</name>
</gene>
<dbReference type="RefSeq" id="WP_022557220.1">
    <property type="nucleotide sequence ID" value="NC_022536.1"/>
</dbReference>
<keyword evidence="1" id="KW-1133">Transmembrane helix</keyword>
<dbReference type="HOGENOM" id="CLU_1915378_0_0_5"/>